<comment type="caution">
    <text evidence="1">The sequence shown here is derived from an EMBL/GenBank/DDBJ whole genome shotgun (WGS) entry which is preliminary data.</text>
</comment>
<evidence type="ECO:0000313" key="1">
    <source>
        <dbReference type="EMBL" id="MXV21906.1"/>
    </source>
</evidence>
<proteinExistence type="predicted"/>
<name>A0A6I4YQ77_9DEIO</name>
<dbReference type="EMBL" id="WVHK01000147">
    <property type="protein sequence ID" value="MXV21906.1"/>
    <property type="molecule type" value="Genomic_DNA"/>
</dbReference>
<evidence type="ECO:0000313" key="2">
    <source>
        <dbReference type="Proteomes" id="UP000430519"/>
    </source>
</evidence>
<dbReference type="AlphaFoldDB" id="A0A6I4YQ77"/>
<reference evidence="1 2" key="1">
    <citation type="submission" date="2019-11" db="EMBL/GenBank/DDBJ databases">
        <title>Genome sequence of Deinococcus xianganensis Y35, AI-2 producing algicidal bacterium, isolated from lake water.</title>
        <authorList>
            <person name="Li Y."/>
        </authorList>
    </citation>
    <scope>NUCLEOTIDE SEQUENCE [LARGE SCALE GENOMIC DNA]</scope>
    <source>
        <strain evidence="1 2">Y35</strain>
    </source>
</reference>
<protein>
    <submittedName>
        <fullName evidence="1">Uncharacterized protein</fullName>
    </submittedName>
</protein>
<dbReference type="Proteomes" id="UP000430519">
    <property type="component" value="Unassembled WGS sequence"/>
</dbReference>
<gene>
    <name evidence="1" type="ORF">GLX28_19985</name>
</gene>
<dbReference type="RefSeq" id="WP_160982463.1">
    <property type="nucleotide sequence ID" value="NZ_WVHK01000147.1"/>
</dbReference>
<accession>A0A6I4YQ77</accession>
<organism evidence="1 2">
    <name type="scientific">Deinococcus xianganensis</name>
    <dbReference type="NCBI Taxonomy" id="1507289"/>
    <lineage>
        <taxon>Bacteria</taxon>
        <taxon>Thermotogati</taxon>
        <taxon>Deinococcota</taxon>
        <taxon>Deinococci</taxon>
        <taxon>Deinococcales</taxon>
        <taxon>Deinococcaceae</taxon>
        <taxon>Deinococcus</taxon>
    </lineage>
</organism>
<keyword evidence="2" id="KW-1185">Reference proteome</keyword>
<sequence>MSSDLAPVLTTKSLRLHLVAVRDQGRAQMAGDAMTPSWDAGDVIAQLLTQRLATEGVSRAQVWREVMFSPGGDDVRALCIRLAWRTGEILELCLPDHPQMEILLGPPEDEKAPSGLDLGIDLDDPENDLWFPLRSWGAELLPDPFQGDQNWRMATSR</sequence>